<feature type="domain" description="Ig-like" evidence="3">
    <location>
        <begin position="865"/>
        <end position="961"/>
    </location>
</feature>
<dbReference type="AlphaFoldDB" id="A0AAV7TLS2"/>
<feature type="domain" description="Ig-like" evidence="3">
    <location>
        <begin position="761"/>
        <end position="799"/>
    </location>
</feature>
<dbReference type="SMART" id="SM00409">
    <property type="entry name" value="IG"/>
    <property type="match status" value="4"/>
</dbReference>
<dbReference type="SUPFAM" id="SSF48726">
    <property type="entry name" value="Immunoglobulin"/>
    <property type="match status" value="7"/>
</dbReference>
<dbReference type="Pfam" id="PF07654">
    <property type="entry name" value="C1-set"/>
    <property type="match status" value="4"/>
</dbReference>
<keyword evidence="5" id="KW-1185">Reference proteome</keyword>
<dbReference type="InterPro" id="IPR007110">
    <property type="entry name" value="Ig-like_dom"/>
</dbReference>
<evidence type="ECO:0000256" key="2">
    <source>
        <dbReference type="SAM" id="SignalP"/>
    </source>
</evidence>
<dbReference type="InterPro" id="IPR003597">
    <property type="entry name" value="Ig_C1-set"/>
</dbReference>
<dbReference type="InterPro" id="IPR003599">
    <property type="entry name" value="Ig_sub"/>
</dbReference>
<evidence type="ECO:0000256" key="1">
    <source>
        <dbReference type="ARBA" id="ARBA00023319"/>
    </source>
</evidence>
<evidence type="ECO:0000313" key="4">
    <source>
        <dbReference type="EMBL" id="KAJ1177101.1"/>
    </source>
</evidence>
<dbReference type="CDD" id="cd00098">
    <property type="entry name" value="IgC1"/>
    <property type="match status" value="3"/>
</dbReference>
<feature type="domain" description="Ig-like" evidence="3">
    <location>
        <begin position="657"/>
        <end position="695"/>
    </location>
</feature>
<dbReference type="SMART" id="SM00407">
    <property type="entry name" value="IGc1"/>
    <property type="match status" value="5"/>
</dbReference>
<organism evidence="4 5">
    <name type="scientific">Pleurodeles waltl</name>
    <name type="common">Iberian ribbed newt</name>
    <dbReference type="NCBI Taxonomy" id="8319"/>
    <lineage>
        <taxon>Eukaryota</taxon>
        <taxon>Metazoa</taxon>
        <taxon>Chordata</taxon>
        <taxon>Craniata</taxon>
        <taxon>Vertebrata</taxon>
        <taxon>Euteleostomi</taxon>
        <taxon>Amphibia</taxon>
        <taxon>Batrachia</taxon>
        <taxon>Caudata</taxon>
        <taxon>Salamandroidea</taxon>
        <taxon>Salamandridae</taxon>
        <taxon>Pleurodelinae</taxon>
        <taxon>Pleurodeles</taxon>
    </lineage>
</organism>
<dbReference type="InterPro" id="IPR013106">
    <property type="entry name" value="Ig_V-set"/>
</dbReference>
<dbReference type="InterPro" id="IPR036179">
    <property type="entry name" value="Ig-like_dom_sf"/>
</dbReference>
<evidence type="ECO:0000313" key="5">
    <source>
        <dbReference type="Proteomes" id="UP001066276"/>
    </source>
</evidence>
<proteinExistence type="predicted"/>
<dbReference type="PROSITE" id="PS00290">
    <property type="entry name" value="IG_MHC"/>
    <property type="match status" value="1"/>
</dbReference>
<feature type="domain" description="Ig-like" evidence="3">
    <location>
        <begin position="424"/>
        <end position="543"/>
    </location>
</feature>
<dbReference type="Gene3D" id="2.60.40.10">
    <property type="entry name" value="Immunoglobulins"/>
    <property type="match status" value="7"/>
</dbReference>
<reference evidence="4" key="1">
    <citation type="journal article" date="2022" name="bioRxiv">
        <title>Sequencing and chromosome-scale assembly of the giantPleurodeles waltlgenome.</title>
        <authorList>
            <person name="Brown T."/>
            <person name="Elewa A."/>
            <person name="Iarovenko S."/>
            <person name="Subramanian E."/>
            <person name="Araus A.J."/>
            <person name="Petzold A."/>
            <person name="Susuki M."/>
            <person name="Suzuki K.-i.T."/>
            <person name="Hayashi T."/>
            <person name="Toyoda A."/>
            <person name="Oliveira C."/>
            <person name="Osipova E."/>
            <person name="Leigh N.D."/>
            <person name="Simon A."/>
            <person name="Yun M.H."/>
        </authorList>
    </citation>
    <scope>NUCLEOTIDE SEQUENCE</scope>
    <source>
        <strain evidence="4">20211129_DDA</strain>
        <tissue evidence="4">Liver</tissue>
    </source>
</reference>
<accession>A0AAV7TLS2</accession>
<keyword evidence="1" id="KW-0393">Immunoglobulin domain</keyword>
<dbReference type="InterPro" id="IPR050380">
    <property type="entry name" value="Immune_Resp_Modulators"/>
</dbReference>
<gene>
    <name evidence="4" type="ORF">NDU88_002363</name>
</gene>
<keyword evidence="2" id="KW-0732">Signal</keyword>
<evidence type="ECO:0000259" key="3">
    <source>
        <dbReference type="PROSITE" id="PS50835"/>
    </source>
</evidence>
<sequence length="965" mass="109963">MAFNPGHPPLLFILLLLLAETNSDIKVQMKQEPIHVLVHEDVSLECLLIGYNNNLQSEQLGVLWNFGEENICSYKAGNLSKNWSNAELYEEDIIKKNFTLVLKNVTINHEGNYRCDVLILPYHRAAGMTTLQVSARPSVTVTSPEAVEVGREASLMCEVNGYYKPSINIEWIEGKNNSMDVINNNVCRAPARIDQKGTYSASVQIIVEPTKDDIGKQYACRVKHRSFPQDHIEVARLTVREQTFDRPTQALIGTVVALVAVIVTVVLVVCRQLYYTVPPKVSEIKALTQTIHKEMLKLKVDVSGFYPCTIQITWKMKHGTRVTKEEFRKLDKNTPYLRWRNTPNNNNIETGSGNGSGEETVQWKIMLSHDTRNRDGTYSISSELNFEPDIERDNGAEIICEVRQEGSTNVVSKQMILNVEGVPPKVSRIITPSLLLHNTPVALTCLINYYKPQDIGVSWYKQCRDGSEEDLDLQLSPCIGPVSRSKGKYIHETEELTFEDHTHSVTSMLTFKATIEEDDGVTYACRISHLTLMEPLEVKETLKIKAYPVMEAISCEPVKPELEKQLVLISKIHSFYPSSINITWWKNDELLPTSGIRNFEEDQIDTNGNSVFVIWSHCDMCLTLEDRGKKLVCRVEHETLSEPMESEYILHEIAMAPKIGAIQCYPTVPEPGKELTLSCEINRYFPKEIQAQWYRGNIRIDKAHVEKKERSVDDVYEMTSTVKFTPTIADHQMELRLEVCHSTISKEPIAERLILLFPGFPLFSPFSMEPPQPQYGKMLALKCTVSELNSEDFAVRWTKKDCPFSEEIQNNGPTSTERGYTIESVIRFIVTAEYFEKDIIFELFNKGTRETYTHPMILPLEAMSPQVSEIKCNKHNLSDGERVTLSCSATEFSPRDIRILWSRGWTVFDSEQSTETLTLEENGLYRLNSELVVTARGTKEADFLCEVWHQQTGTLVERKYALTYS</sequence>
<dbReference type="InterPro" id="IPR003006">
    <property type="entry name" value="Ig/MHC_CS"/>
</dbReference>
<feature type="chain" id="PRO_5043933501" description="Ig-like domain-containing protein" evidence="2">
    <location>
        <begin position="24"/>
        <end position="965"/>
    </location>
</feature>
<dbReference type="EMBL" id="JANPWB010000006">
    <property type="protein sequence ID" value="KAJ1177101.1"/>
    <property type="molecule type" value="Genomic_DNA"/>
</dbReference>
<feature type="signal peptide" evidence="2">
    <location>
        <begin position="1"/>
        <end position="23"/>
    </location>
</feature>
<feature type="domain" description="Ig-like" evidence="3">
    <location>
        <begin position="9"/>
        <end position="134"/>
    </location>
</feature>
<dbReference type="InterPro" id="IPR013783">
    <property type="entry name" value="Ig-like_fold"/>
</dbReference>
<dbReference type="PROSITE" id="PS50835">
    <property type="entry name" value="IG_LIKE"/>
    <property type="match status" value="6"/>
</dbReference>
<comment type="caution">
    <text evidence="4">The sequence shown here is derived from an EMBL/GenBank/DDBJ whole genome shotgun (WGS) entry which is preliminary data.</text>
</comment>
<dbReference type="Pfam" id="PF07686">
    <property type="entry name" value="V-set"/>
    <property type="match status" value="1"/>
</dbReference>
<dbReference type="Proteomes" id="UP001066276">
    <property type="component" value="Chromosome 3_2"/>
</dbReference>
<protein>
    <recommendedName>
        <fullName evidence="3">Ig-like domain-containing protein</fullName>
    </recommendedName>
</protein>
<name>A0AAV7TLS2_PLEWA</name>
<dbReference type="PANTHER" id="PTHR23411">
    <property type="entry name" value="TAPASIN"/>
    <property type="match status" value="1"/>
</dbReference>
<feature type="domain" description="Ig-like" evidence="3">
    <location>
        <begin position="137"/>
        <end position="235"/>
    </location>
</feature>